<dbReference type="Proteomes" id="UP000005380">
    <property type="component" value="Chromosome"/>
</dbReference>
<dbReference type="HOGENOM" id="CLU_017991_4_0_6"/>
<dbReference type="GO" id="GO:0003676">
    <property type="term" value="F:nucleic acid binding"/>
    <property type="evidence" value="ECO:0007669"/>
    <property type="project" value="InterPro"/>
</dbReference>
<dbReference type="InterPro" id="IPR012337">
    <property type="entry name" value="RNaseH-like_sf"/>
</dbReference>
<gene>
    <name evidence="3" type="ORF">THIAE_09605</name>
</gene>
<dbReference type="eggNOG" id="COG2801">
    <property type="taxonomic scope" value="Bacteria"/>
</dbReference>
<protein>
    <submittedName>
        <fullName evidence="3">Transposase</fullName>
    </submittedName>
</protein>
<dbReference type="STRING" id="717772.THIAE_09605"/>
<dbReference type="SUPFAM" id="SSF53098">
    <property type="entry name" value="Ribonuclease H-like"/>
    <property type="match status" value="1"/>
</dbReference>
<evidence type="ECO:0000259" key="2">
    <source>
        <dbReference type="PROSITE" id="PS50994"/>
    </source>
</evidence>
<proteinExistence type="predicted"/>
<dbReference type="PROSITE" id="PS50994">
    <property type="entry name" value="INTEGRASE"/>
    <property type="match status" value="1"/>
</dbReference>
<reference evidence="3 4" key="1">
    <citation type="submission" date="2013-12" db="EMBL/GenBank/DDBJ databases">
        <authorList>
            <consortium name="DOE Joint Genome Institute"/>
            <person name="Kappler U."/>
            <person name="Huntemann M."/>
            <person name="Han J."/>
            <person name="Chen A."/>
            <person name="Kyrpides N."/>
            <person name="Mavromatis K."/>
            <person name="Markowitz V."/>
            <person name="Palaniappan K."/>
            <person name="Ivanova N."/>
            <person name="Schaumberg A."/>
            <person name="Pati A."/>
            <person name="Liolios K."/>
            <person name="Nordberg H.P."/>
            <person name="Cantor M.N."/>
            <person name="Hua S.X."/>
            <person name="Woyke T."/>
        </authorList>
    </citation>
    <scope>NUCLEOTIDE SEQUENCE [LARGE SCALE GENOMIC DNA]</scope>
    <source>
        <strain evidence="4">AL2</strain>
    </source>
</reference>
<accession>W0DU53</accession>
<dbReference type="RefSeq" id="WP_006460237.1">
    <property type="nucleotide sequence ID" value="NZ_CP007030.1"/>
</dbReference>
<feature type="compositionally biased region" description="Acidic residues" evidence="1">
    <location>
        <begin position="616"/>
        <end position="629"/>
    </location>
</feature>
<dbReference type="InterPro" id="IPR001584">
    <property type="entry name" value="Integrase_cat-core"/>
</dbReference>
<dbReference type="InterPro" id="IPR036397">
    <property type="entry name" value="RNaseH_sf"/>
</dbReference>
<feature type="domain" description="Integrase catalytic" evidence="2">
    <location>
        <begin position="233"/>
        <end position="437"/>
    </location>
</feature>
<name>W0DU53_9GAMM</name>
<organism evidence="3 4">
    <name type="scientific">Thiomicrospira aerophila AL3</name>
    <dbReference type="NCBI Taxonomy" id="717772"/>
    <lineage>
        <taxon>Bacteria</taxon>
        <taxon>Pseudomonadati</taxon>
        <taxon>Pseudomonadota</taxon>
        <taxon>Gammaproteobacteria</taxon>
        <taxon>Thiotrichales</taxon>
        <taxon>Piscirickettsiaceae</taxon>
        <taxon>Thiomicrospira</taxon>
    </lineage>
</organism>
<dbReference type="InParanoid" id="W0DU53"/>
<dbReference type="GO" id="GO:0015074">
    <property type="term" value="P:DNA integration"/>
    <property type="evidence" value="ECO:0007669"/>
    <property type="project" value="InterPro"/>
</dbReference>
<feature type="region of interest" description="Disordered" evidence="1">
    <location>
        <begin position="585"/>
        <end position="629"/>
    </location>
</feature>
<dbReference type="Gene3D" id="3.30.420.10">
    <property type="entry name" value="Ribonuclease H-like superfamily/Ribonuclease H"/>
    <property type="match status" value="1"/>
</dbReference>
<evidence type="ECO:0000256" key="1">
    <source>
        <dbReference type="SAM" id="MobiDB-lite"/>
    </source>
</evidence>
<dbReference type="AlphaFoldDB" id="W0DU53"/>
<evidence type="ECO:0000313" key="3">
    <source>
        <dbReference type="EMBL" id="AHF01977.1"/>
    </source>
</evidence>
<dbReference type="Pfam" id="PF09299">
    <property type="entry name" value="Mu-transpos_C"/>
    <property type="match status" value="1"/>
</dbReference>
<keyword evidence="4" id="KW-1185">Reference proteome</keyword>
<evidence type="ECO:0000313" key="4">
    <source>
        <dbReference type="Proteomes" id="UP000005380"/>
    </source>
</evidence>
<sequence length="629" mass="73138">MTDFESGGCYADRRRITFRPNDFVESFGEAFRLTQIINFEDVIGVNLKTGRAERLLIKNLRHIDDVDTEAYQSLRDMEDFSDAEWKEIEKRFISIQPLLEGLTRKEIEQYAEKIEIHFTTLYRWLKNYQTTGTITGLLPKKRGPSQGTLKIESRAESVMHEVINNYYLTSQKPSVSDTILVIKERCEAQNLAAPSGNTIRNRISQISEEKRLRHRNERGRARTKFEPTPGKYEADYPLQVIQIDHTPVDLILVSDDEHRLPIGRPYVTFAIDCYSRMIVGYHLSLYAPSTTSVAMCISQMINPKDQLLIQFKVDSSWPVWGNPEFLHLDNAGEFRSDTLRQSCLAYDINIDFRPVGKPNYGGHVESLMKTVMKKVHNLPGTTFSNIEERAEYDSDGNATLTFDEFERWLIIYITKFYHKKKHSSLGISPEDKWHEGIFGSNHSNGIGLPPKPSDPETVYRDFLPIERRTVQSNGVNINGLNYYEHVLRPFIHKFDNETNKKQRFIFRIDPRNIRQIWFYEPEQKQYFKIPLANPSIPHMSLWELEEAKKQIKEFGFTFTEEQLIETHREMQAIVEASVKKTRSARRKLAKSKINKEQATPESKTSPLPQPSQQQGLDDDLWDDDIPIFD</sequence>
<dbReference type="InterPro" id="IPR015378">
    <property type="entry name" value="Transposase-like_Mu_C"/>
</dbReference>
<dbReference type="KEGG" id="tao:THIAE_09605"/>
<dbReference type="EMBL" id="CP007030">
    <property type="protein sequence ID" value="AHF01977.1"/>
    <property type="molecule type" value="Genomic_DNA"/>
</dbReference>